<keyword evidence="1" id="KW-0472">Membrane</keyword>
<proteinExistence type="predicted"/>
<dbReference type="Proteomes" id="UP000228535">
    <property type="component" value="Unassembled WGS sequence"/>
</dbReference>
<keyword evidence="4" id="KW-1185">Reference proteome</keyword>
<dbReference type="RefSeq" id="WP_100336642.1">
    <property type="nucleotide sequence ID" value="NZ_PGFA01000001.1"/>
</dbReference>
<dbReference type="InterPro" id="IPR021994">
    <property type="entry name" value="DUF3592"/>
</dbReference>
<dbReference type="EMBL" id="PGFA01000001">
    <property type="protein sequence ID" value="PJJ61022.1"/>
    <property type="molecule type" value="Genomic_DNA"/>
</dbReference>
<organism evidence="3 4">
    <name type="scientific">Hymenobacter chitinivorans DSM 11115</name>
    <dbReference type="NCBI Taxonomy" id="1121954"/>
    <lineage>
        <taxon>Bacteria</taxon>
        <taxon>Pseudomonadati</taxon>
        <taxon>Bacteroidota</taxon>
        <taxon>Cytophagia</taxon>
        <taxon>Cytophagales</taxon>
        <taxon>Hymenobacteraceae</taxon>
        <taxon>Hymenobacter</taxon>
    </lineage>
</organism>
<dbReference type="Pfam" id="PF12158">
    <property type="entry name" value="DUF3592"/>
    <property type="match status" value="1"/>
</dbReference>
<evidence type="ECO:0000313" key="3">
    <source>
        <dbReference type="EMBL" id="PJJ61022.1"/>
    </source>
</evidence>
<comment type="caution">
    <text evidence="3">The sequence shown here is derived from an EMBL/GenBank/DDBJ whole genome shotgun (WGS) entry which is preliminary data.</text>
</comment>
<dbReference type="OrthoDB" id="884541at2"/>
<evidence type="ECO:0000313" key="4">
    <source>
        <dbReference type="Proteomes" id="UP000228535"/>
    </source>
</evidence>
<name>A0A2M9BSZ5_9BACT</name>
<sequence length="142" mass="16053">MPLRPPEEILAKLVLGLACSAAGLISLKAARQLYRHRAHLRETGVLTGGTVIRLDKNLDDKEDIKLYPVVRFATPQESLTLRYEHGRYPAEFAHGQQVELFYNPENPRDFFIVPTGPDEDVWSLVVFGVIFLGSGLYIWLFA</sequence>
<evidence type="ECO:0000259" key="2">
    <source>
        <dbReference type="Pfam" id="PF12158"/>
    </source>
</evidence>
<feature type="domain" description="DUF3592" evidence="2">
    <location>
        <begin position="48"/>
        <end position="115"/>
    </location>
</feature>
<gene>
    <name evidence="3" type="ORF">CLV45_2459</name>
</gene>
<feature type="transmembrane region" description="Helical" evidence="1">
    <location>
        <begin position="121"/>
        <end position="141"/>
    </location>
</feature>
<evidence type="ECO:0000256" key="1">
    <source>
        <dbReference type="SAM" id="Phobius"/>
    </source>
</evidence>
<accession>A0A2M9BSZ5</accession>
<reference evidence="3 4" key="1">
    <citation type="submission" date="2017-11" db="EMBL/GenBank/DDBJ databases">
        <title>Genomic Encyclopedia of Archaeal and Bacterial Type Strains, Phase II (KMG-II): From Individual Species to Whole Genera.</title>
        <authorList>
            <person name="Goeker M."/>
        </authorList>
    </citation>
    <scope>NUCLEOTIDE SEQUENCE [LARGE SCALE GENOMIC DNA]</scope>
    <source>
        <strain evidence="3 4">DSM 11115</strain>
    </source>
</reference>
<keyword evidence="1" id="KW-0812">Transmembrane</keyword>
<keyword evidence="1" id="KW-1133">Transmembrane helix</keyword>
<dbReference type="AlphaFoldDB" id="A0A2M9BSZ5"/>
<protein>
    <submittedName>
        <fullName evidence="3">Uncharacterized protein DUF3592</fullName>
    </submittedName>
</protein>